<proteinExistence type="predicted"/>
<dbReference type="Pfam" id="PF10708">
    <property type="entry name" value="DUF2510"/>
    <property type="match status" value="1"/>
</dbReference>
<comment type="caution">
    <text evidence="4">The sequence shown here is derived from an EMBL/GenBank/DDBJ whole genome shotgun (WGS) entry which is preliminary data.</text>
</comment>
<sequence>MSDLGSGQRTPAPGWYPDPDGAPGTVRWWNGVTWSDVTTPAGPGVDVGRAFEPADRAAQPPASSWESWGTDEDDEGPASPLRTRRRPLLLGLGALGVVLLLVLVAVLLDGGGSDADGDPPPVAGPTSQPGNTFPPGTVRIFDEAAGISYPFLGDGWLEWDRPYQDETTETAGQYFVTQEDLPGGFDVFIAQCTSGPLVDEYGYTGASSLQATVTAVAGSVRQLYYPGPNEQEVRRDEALTVDGAPAWLYEFDLSWDEPGYDASGERAALLLVDVGRATPALLYLSIPNTHAELYGVIDRVLADVDVL</sequence>
<reference evidence="4 5" key="1">
    <citation type="submission" date="2020-08" db="EMBL/GenBank/DDBJ databases">
        <title>Sequencing the genomes of 1000 actinobacteria strains.</title>
        <authorList>
            <person name="Klenk H.-P."/>
        </authorList>
    </citation>
    <scope>NUCLEOTIDE SEQUENCE [LARGE SCALE GENOMIC DNA]</scope>
    <source>
        <strain evidence="4 5">DSM 16678</strain>
    </source>
</reference>
<dbReference type="AlphaFoldDB" id="A0A839YFS6"/>
<name>A0A839YFS6_9ACTN</name>
<protein>
    <recommendedName>
        <fullName evidence="3">DUF2510 domain-containing protein</fullName>
    </recommendedName>
</protein>
<dbReference type="Proteomes" id="UP000580718">
    <property type="component" value="Unassembled WGS sequence"/>
</dbReference>
<dbReference type="RefSeq" id="WP_258372978.1">
    <property type="nucleotide sequence ID" value="NZ_JACIBU010000002.1"/>
</dbReference>
<evidence type="ECO:0000313" key="4">
    <source>
        <dbReference type="EMBL" id="MBB3678643.1"/>
    </source>
</evidence>
<dbReference type="EMBL" id="JACIBU010000002">
    <property type="protein sequence ID" value="MBB3678643.1"/>
    <property type="molecule type" value="Genomic_DNA"/>
</dbReference>
<evidence type="ECO:0000256" key="1">
    <source>
        <dbReference type="SAM" id="MobiDB-lite"/>
    </source>
</evidence>
<evidence type="ECO:0000259" key="3">
    <source>
        <dbReference type="Pfam" id="PF10708"/>
    </source>
</evidence>
<evidence type="ECO:0000313" key="5">
    <source>
        <dbReference type="Proteomes" id="UP000580718"/>
    </source>
</evidence>
<feature type="transmembrane region" description="Helical" evidence="2">
    <location>
        <begin position="88"/>
        <end position="108"/>
    </location>
</feature>
<keyword evidence="2" id="KW-0812">Transmembrane</keyword>
<keyword evidence="2" id="KW-1133">Transmembrane helix</keyword>
<keyword evidence="2" id="KW-0472">Membrane</keyword>
<gene>
    <name evidence="4" type="ORF">FHX36_004432</name>
</gene>
<feature type="region of interest" description="Disordered" evidence="1">
    <location>
        <begin position="115"/>
        <end position="136"/>
    </location>
</feature>
<organism evidence="4 5">
    <name type="scientific">Modestobacter versicolor</name>
    <dbReference type="NCBI Taxonomy" id="429133"/>
    <lineage>
        <taxon>Bacteria</taxon>
        <taxon>Bacillati</taxon>
        <taxon>Actinomycetota</taxon>
        <taxon>Actinomycetes</taxon>
        <taxon>Geodermatophilales</taxon>
        <taxon>Geodermatophilaceae</taxon>
        <taxon>Modestobacter</taxon>
    </lineage>
</organism>
<feature type="domain" description="DUF2510" evidence="3">
    <location>
        <begin position="13"/>
        <end position="44"/>
    </location>
</feature>
<accession>A0A839YFS6</accession>
<evidence type="ECO:0000256" key="2">
    <source>
        <dbReference type="SAM" id="Phobius"/>
    </source>
</evidence>
<dbReference type="InterPro" id="IPR018929">
    <property type="entry name" value="DUF2510"/>
</dbReference>
<feature type="region of interest" description="Disordered" evidence="1">
    <location>
        <begin position="1"/>
        <end position="80"/>
    </location>
</feature>